<reference evidence="2 3" key="1">
    <citation type="submission" date="2018-02" db="EMBL/GenBank/DDBJ databases">
        <title>Fusarium culmorum secondary metabolites in fungal-bacterial-plant interactions.</title>
        <authorList>
            <person name="Schmidt R."/>
        </authorList>
    </citation>
    <scope>NUCLEOTIDE SEQUENCE [LARGE SCALE GENOMIC DNA]</scope>
    <source>
        <strain evidence="2 3">PV</strain>
    </source>
</reference>
<dbReference type="Proteomes" id="UP000241587">
    <property type="component" value="Unassembled WGS sequence"/>
</dbReference>
<organism evidence="2 3">
    <name type="scientific">Fusarium culmorum</name>
    <dbReference type="NCBI Taxonomy" id="5516"/>
    <lineage>
        <taxon>Eukaryota</taxon>
        <taxon>Fungi</taxon>
        <taxon>Dikarya</taxon>
        <taxon>Ascomycota</taxon>
        <taxon>Pezizomycotina</taxon>
        <taxon>Sordariomycetes</taxon>
        <taxon>Hypocreomycetidae</taxon>
        <taxon>Hypocreales</taxon>
        <taxon>Nectriaceae</taxon>
        <taxon>Fusarium</taxon>
    </lineage>
</organism>
<evidence type="ECO:0000313" key="3">
    <source>
        <dbReference type="Proteomes" id="UP000241587"/>
    </source>
</evidence>
<keyword evidence="1" id="KW-0472">Membrane</keyword>
<accession>A0A2T4GHB2</accession>
<keyword evidence="1" id="KW-1133">Transmembrane helix</keyword>
<evidence type="ECO:0000313" key="2">
    <source>
        <dbReference type="EMBL" id="PTD02850.1"/>
    </source>
</evidence>
<protein>
    <submittedName>
        <fullName evidence="2">Uncharacterized protein</fullName>
    </submittedName>
</protein>
<proteinExistence type="predicted"/>
<gene>
    <name evidence="2" type="ORF">FCULG_00009592</name>
</gene>
<dbReference type="EMBL" id="PVEM01000016">
    <property type="protein sequence ID" value="PTD02850.1"/>
    <property type="molecule type" value="Genomic_DNA"/>
</dbReference>
<sequence>MGFLAKLILLLDLLHFWIKLIFLTASYILHAANLTPGPAFWYRYFSLQDKQCTNHLSRGKLASKATISGMQLHTYATISLGPVTVRVTFSAVKDVRKQTRQAIVLPLNTTSQPPCNDNIAEIQSCSCSMAITEARAPQSAPLKHGEKSSGLVSRLAASLLPWPHPSNTTQDASQPASCCIYLHRGHHNMHAQHSTIHMHVRQSPTELYPRRCSGPSLPRFRSTSYALNLIIAAPKQLSQFVSCQITAGHPKNTDDENNRYQQVHKQDSHAFIPVACSFLPV</sequence>
<dbReference type="OrthoDB" id="10321298at2759"/>
<evidence type="ECO:0000256" key="1">
    <source>
        <dbReference type="SAM" id="Phobius"/>
    </source>
</evidence>
<name>A0A2T4GHB2_FUSCU</name>
<keyword evidence="3" id="KW-1185">Reference proteome</keyword>
<keyword evidence="1" id="KW-0812">Transmembrane</keyword>
<feature type="transmembrane region" description="Helical" evidence="1">
    <location>
        <begin position="7"/>
        <end position="29"/>
    </location>
</feature>
<dbReference type="AlphaFoldDB" id="A0A2T4GHB2"/>
<comment type="caution">
    <text evidence="2">The sequence shown here is derived from an EMBL/GenBank/DDBJ whole genome shotgun (WGS) entry which is preliminary data.</text>
</comment>